<keyword evidence="2" id="KW-0436">Ligase</keyword>
<reference evidence="2 3" key="1">
    <citation type="submission" date="2008-05" db="EMBL/GenBank/DDBJ databases">
        <title>Complete sequence of Chlorobium limicola DSM 245.</title>
        <authorList>
            <consortium name="US DOE Joint Genome Institute"/>
            <person name="Lucas S."/>
            <person name="Copeland A."/>
            <person name="Lapidus A."/>
            <person name="Glavina del Rio T."/>
            <person name="Dalin E."/>
            <person name="Tice H."/>
            <person name="Bruce D."/>
            <person name="Goodwin L."/>
            <person name="Pitluck S."/>
            <person name="Schmutz J."/>
            <person name="Larimer F."/>
            <person name="Land M."/>
            <person name="Hauser L."/>
            <person name="Kyrpides N."/>
            <person name="Ovchinnikova G."/>
            <person name="Zhao F."/>
            <person name="Li T."/>
            <person name="Liu Z."/>
            <person name="Overmann J."/>
            <person name="Bryant D.A."/>
            <person name="Richardson P."/>
        </authorList>
    </citation>
    <scope>NUCLEOTIDE SEQUENCE [LARGE SCALE GENOMIC DNA]</scope>
    <source>
        <strain evidence="3">DSM 245 / NBRC 103803 / 6330</strain>
    </source>
</reference>
<dbReference type="Gene3D" id="3.30.930.10">
    <property type="entry name" value="Bira Bifunctional Protein, Domain 2"/>
    <property type="match status" value="1"/>
</dbReference>
<evidence type="ECO:0000313" key="3">
    <source>
        <dbReference type="Proteomes" id="UP000008841"/>
    </source>
</evidence>
<dbReference type="KEGG" id="cli:Clim_1527"/>
<dbReference type="CDD" id="cd16443">
    <property type="entry name" value="LplA"/>
    <property type="match status" value="1"/>
</dbReference>
<sequence>MKDLFSTVYCVDTGLQTGERNMSLDRCLMQALLDGRFSAKYGANSCLWRFYGWHPHAVTLGYNQDITHIDAGLCAKEGVDIVRRPTGGRAVFHAEEFTYSFFSGLDIPNSSLYRMVHQVIMSALRELGIHAEFCRSTLDEAAAKKLPVTCFTSSARYELQVNGRKLVGSAQRRTGNVLLQHGSLPFTQKHKDLCRFISYPDDETALTTRYEMERKTISLEEVLGYIPPYPMMSGLMQKALALHSGPSIIMLEQSEIEEFVQHAELVICKTYETL</sequence>
<dbReference type="GO" id="GO:0016874">
    <property type="term" value="F:ligase activity"/>
    <property type="evidence" value="ECO:0007669"/>
    <property type="project" value="UniProtKB-KW"/>
</dbReference>
<dbReference type="InterPro" id="IPR050664">
    <property type="entry name" value="Octanoyltrans_LipM/LipL"/>
</dbReference>
<organism evidence="2 3">
    <name type="scientific">Chlorobium limicola (strain DSM 245 / NBRC 103803 / 6330)</name>
    <dbReference type="NCBI Taxonomy" id="290315"/>
    <lineage>
        <taxon>Bacteria</taxon>
        <taxon>Pseudomonadati</taxon>
        <taxon>Chlorobiota</taxon>
        <taxon>Chlorobiia</taxon>
        <taxon>Chlorobiales</taxon>
        <taxon>Chlorobiaceae</taxon>
        <taxon>Chlorobium/Pelodictyon group</taxon>
        <taxon>Chlorobium</taxon>
    </lineage>
</organism>
<accession>B3EDF2</accession>
<dbReference type="AlphaFoldDB" id="B3EDF2"/>
<dbReference type="InterPro" id="IPR045864">
    <property type="entry name" value="aa-tRNA-synth_II/BPL/LPL"/>
</dbReference>
<dbReference type="InterPro" id="IPR004143">
    <property type="entry name" value="BPL_LPL_catalytic"/>
</dbReference>
<dbReference type="PANTHER" id="PTHR43679:SF2">
    <property type="entry name" value="OCTANOYL-[GCVH]:PROTEIN N-OCTANOYLTRANSFERASE"/>
    <property type="match status" value="1"/>
</dbReference>
<evidence type="ECO:0000259" key="1">
    <source>
        <dbReference type="PROSITE" id="PS51733"/>
    </source>
</evidence>
<dbReference type="PANTHER" id="PTHR43679">
    <property type="entry name" value="OCTANOYLTRANSFERASE LIPM-RELATED"/>
    <property type="match status" value="1"/>
</dbReference>
<proteinExistence type="predicted"/>
<name>B3EDF2_CHLL2</name>
<gene>
    <name evidence="2" type="ordered locus">Clim_1527</name>
</gene>
<dbReference type="PROSITE" id="PS51733">
    <property type="entry name" value="BPL_LPL_CATALYTIC"/>
    <property type="match status" value="1"/>
</dbReference>
<dbReference type="Pfam" id="PF21948">
    <property type="entry name" value="LplA-B_cat"/>
    <property type="match status" value="1"/>
</dbReference>
<dbReference type="STRING" id="290315.Clim_1527"/>
<dbReference type="SUPFAM" id="SSF55681">
    <property type="entry name" value="Class II aaRS and biotin synthetases"/>
    <property type="match status" value="1"/>
</dbReference>
<feature type="domain" description="BPL/LPL catalytic" evidence="1">
    <location>
        <begin position="42"/>
        <end position="227"/>
    </location>
</feature>
<dbReference type="RefSeq" id="WP_012466453.1">
    <property type="nucleotide sequence ID" value="NC_010803.1"/>
</dbReference>
<dbReference type="EMBL" id="CP001097">
    <property type="protein sequence ID" value="ACD90577.1"/>
    <property type="molecule type" value="Genomic_DNA"/>
</dbReference>
<dbReference type="Proteomes" id="UP000008841">
    <property type="component" value="Chromosome"/>
</dbReference>
<dbReference type="eggNOG" id="COG0095">
    <property type="taxonomic scope" value="Bacteria"/>
</dbReference>
<protein>
    <submittedName>
        <fullName evidence="2">Biotin/lipoate A/B protein ligase</fullName>
    </submittedName>
</protein>
<evidence type="ECO:0000313" key="2">
    <source>
        <dbReference type="EMBL" id="ACD90577.1"/>
    </source>
</evidence>
<dbReference type="HOGENOM" id="CLU_022986_5_0_10"/>